<dbReference type="Pfam" id="PF04404">
    <property type="entry name" value="ERF"/>
    <property type="match status" value="1"/>
</dbReference>
<dbReference type="InterPro" id="IPR007499">
    <property type="entry name" value="ERF_bacteria_virus"/>
</dbReference>
<dbReference type="RefSeq" id="WP_136427051.1">
    <property type="nucleotide sequence ID" value="NZ_SSSM01000003.1"/>
</dbReference>
<dbReference type="EMBL" id="SSSM01000003">
    <property type="protein sequence ID" value="THG31931.1"/>
    <property type="molecule type" value="Genomic_DNA"/>
</dbReference>
<protein>
    <submittedName>
        <fullName evidence="2">Uncharacterized protein</fullName>
    </submittedName>
</protein>
<feature type="region of interest" description="Disordered" evidence="1">
    <location>
        <begin position="126"/>
        <end position="153"/>
    </location>
</feature>
<evidence type="ECO:0000313" key="4">
    <source>
        <dbReference type="Proteomes" id="UP000309133"/>
    </source>
</evidence>
<evidence type="ECO:0000313" key="3">
    <source>
        <dbReference type="EMBL" id="THG31931.1"/>
    </source>
</evidence>
<accession>A0A4S4FKY6</accession>
<dbReference type="OrthoDB" id="149299at2"/>
<proteinExistence type="predicted"/>
<evidence type="ECO:0000256" key="1">
    <source>
        <dbReference type="SAM" id="MobiDB-lite"/>
    </source>
</evidence>
<keyword evidence="4" id="KW-1185">Reference proteome</keyword>
<dbReference type="EMBL" id="SSSM01000004">
    <property type="protein sequence ID" value="THG30694.1"/>
    <property type="molecule type" value="Genomic_DNA"/>
</dbReference>
<name>A0A4S4FKY6_9MICO</name>
<dbReference type="AlphaFoldDB" id="A0A4S4FKY6"/>
<evidence type="ECO:0000313" key="2">
    <source>
        <dbReference type="EMBL" id="THG30694.1"/>
    </source>
</evidence>
<organism evidence="2 4">
    <name type="scientific">Naasia lichenicola</name>
    <dbReference type="NCBI Taxonomy" id="2565933"/>
    <lineage>
        <taxon>Bacteria</taxon>
        <taxon>Bacillati</taxon>
        <taxon>Actinomycetota</taxon>
        <taxon>Actinomycetes</taxon>
        <taxon>Micrococcales</taxon>
        <taxon>Microbacteriaceae</taxon>
        <taxon>Naasia</taxon>
    </lineage>
</organism>
<reference evidence="2 4" key="1">
    <citation type="submission" date="2019-04" db="EMBL/GenBank/DDBJ databases">
        <authorList>
            <person name="Jiang L."/>
        </authorList>
    </citation>
    <scope>NUCLEOTIDE SEQUENCE [LARGE SCALE GENOMIC DNA]</scope>
    <source>
        <strain evidence="2 4">YIM 131853</strain>
    </source>
</reference>
<sequence length="209" mass="22756">MASEINAEGHELIAAALVKVQGQIPNIAKSKTAGAGTYAYKYADLGSIWEAIRKPLTDAELAVTQFLQSRDNADWMDTTIWHASGQSLTSSILIPLEGKKPQDVGSIITYYKRYALGAALGIATEEDDDAQSVATQKPSERKAPPAANPGPSDEILDEIRELSQKLKLTPEQIRKTNALIKTEAKALQIRDEMKDRLSKLDIAPPEQTA</sequence>
<gene>
    <name evidence="3" type="ORF">E6C64_07765</name>
    <name evidence="2" type="ORF">E6C64_08620</name>
</gene>
<comment type="caution">
    <text evidence="2">The sequence shown here is derived from an EMBL/GenBank/DDBJ whole genome shotgun (WGS) entry which is preliminary data.</text>
</comment>
<dbReference type="Proteomes" id="UP000309133">
    <property type="component" value="Unassembled WGS sequence"/>
</dbReference>